<evidence type="ECO:0000256" key="1">
    <source>
        <dbReference type="ARBA" id="ARBA00004479"/>
    </source>
</evidence>
<accession>A0A401RVI1</accession>
<dbReference type="InterPro" id="IPR003961">
    <property type="entry name" value="FN3_dom"/>
</dbReference>
<evidence type="ECO:0000256" key="3">
    <source>
        <dbReference type="ARBA" id="ARBA00022692"/>
    </source>
</evidence>
<feature type="signal peptide" evidence="11">
    <location>
        <begin position="1"/>
        <end position="31"/>
    </location>
</feature>
<evidence type="ECO:0000256" key="9">
    <source>
        <dbReference type="ARBA" id="ARBA00023180"/>
    </source>
</evidence>
<dbReference type="Pfam" id="PF21605">
    <property type="entry name" value="CRLF2-like_D2"/>
    <property type="match status" value="1"/>
</dbReference>
<evidence type="ECO:0000313" key="14">
    <source>
        <dbReference type="Proteomes" id="UP000287033"/>
    </source>
</evidence>
<dbReference type="CDD" id="cd00063">
    <property type="entry name" value="FN3"/>
    <property type="match status" value="1"/>
</dbReference>
<keyword evidence="9" id="KW-0325">Glycoprotein</keyword>
<comment type="subcellular location">
    <subcellularLocation>
        <location evidence="1">Membrane</location>
        <topology evidence="1">Single-pass type I membrane protein</topology>
    </subcellularLocation>
</comment>
<protein>
    <recommendedName>
        <fullName evidence="12">Fibronectin type-III domain-containing protein</fullName>
    </recommendedName>
</protein>
<organism evidence="13 14">
    <name type="scientific">Chiloscyllium punctatum</name>
    <name type="common">Brownbanded bambooshark</name>
    <name type="synonym">Hemiscyllium punctatum</name>
    <dbReference type="NCBI Taxonomy" id="137246"/>
    <lineage>
        <taxon>Eukaryota</taxon>
        <taxon>Metazoa</taxon>
        <taxon>Chordata</taxon>
        <taxon>Craniata</taxon>
        <taxon>Vertebrata</taxon>
        <taxon>Chondrichthyes</taxon>
        <taxon>Elasmobranchii</taxon>
        <taxon>Galeomorphii</taxon>
        <taxon>Galeoidea</taxon>
        <taxon>Orectolobiformes</taxon>
        <taxon>Hemiscylliidae</taxon>
        <taxon>Chiloscyllium</taxon>
    </lineage>
</organism>
<name>A0A401RVI1_CHIPU</name>
<dbReference type="PANTHER" id="PTHR23037:SF28">
    <property type="entry name" value="ERYTHROPOIETIN RECEPTOR"/>
    <property type="match status" value="1"/>
</dbReference>
<dbReference type="GO" id="GO:0009897">
    <property type="term" value="C:external side of plasma membrane"/>
    <property type="evidence" value="ECO:0007669"/>
    <property type="project" value="TreeGrafter"/>
</dbReference>
<reference evidence="13 14" key="1">
    <citation type="journal article" date="2018" name="Nat. Ecol. Evol.">
        <title>Shark genomes provide insights into elasmobranch evolution and the origin of vertebrates.</title>
        <authorList>
            <person name="Hara Y"/>
            <person name="Yamaguchi K"/>
            <person name="Onimaru K"/>
            <person name="Kadota M"/>
            <person name="Koyanagi M"/>
            <person name="Keeley SD"/>
            <person name="Tatsumi K"/>
            <person name="Tanaka K"/>
            <person name="Motone F"/>
            <person name="Kageyama Y"/>
            <person name="Nozu R"/>
            <person name="Adachi N"/>
            <person name="Nishimura O"/>
            <person name="Nakagawa R"/>
            <person name="Tanegashima C"/>
            <person name="Kiyatake I"/>
            <person name="Matsumoto R"/>
            <person name="Murakumo K"/>
            <person name="Nishida K"/>
            <person name="Terakita A"/>
            <person name="Kuratani S"/>
            <person name="Sato K"/>
            <person name="Hyodo S Kuraku.S."/>
        </authorList>
    </citation>
    <scope>NUCLEOTIDE SEQUENCE [LARGE SCALE GENOMIC DNA]</scope>
</reference>
<keyword evidence="7" id="KW-1015">Disulfide bond</keyword>
<dbReference type="Pfam" id="PF21604">
    <property type="entry name" value="CRLF2_D1"/>
    <property type="match status" value="1"/>
</dbReference>
<evidence type="ECO:0000256" key="8">
    <source>
        <dbReference type="ARBA" id="ARBA00023170"/>
    </source>
</evidence>
<comment type="similarity">
    <text evidence="2">Belongs to the type I cytokine receptor family. Type 5 subfamily.</text>
</comment>
<proteinExistence type="inferred from homology"/>
<dbReference type="InterPro" id="IPR003531">
    <property type="entry name" value="Hempt_rcpt_S_F1_CS"/>
</dbReference>
<dbReference type="OMA" id="DARACEM"/>
<evidence type="ECO:0000256" key="2">
    <source>
        <dbReference type="ARBA" id="ARBA00008159"/>
    </source>
</evidence>
<feature type="domain" description="Fibronectin type-III" evidence="12">
    <location>
        <begin position="126"/>
        <end position="225"/>
    </location>
</feature>
<evidence type="ECO:0000256" key="6">
    <source>
        <dbReference type="ARBA" id="ARBA00023136"/>
    </source>
</evidence>
<dbReference type="SUPFAM" id="SSF49265">
    <property type="entry name" value="Fibronectin type III"/>
    <property type="match status" value="2"/>
</dbReference>
<dbReference type="STRING" id="137246.A0A401RVI1"/>
<evidence type="ECO:0000256" key="11">
    <source>
        <dbReference type="SAM" id="SignalP"/>
    </source>
</evidence>
<dbReference type="EMBL" id="BEZZ01000007">
    <property type="protein sequence ID" value="GCC22165.1"/>
    <property type="molecule type" value="Genomic_DNA"/>
</dbReference>
<dbReference type="PROSITE" id="PS50853">
    <property type="entry name" value="FN3"/>
    <property type="match status" value="1"/>
</dbReference>
<evidence type="ECO:0000256" key="5">
    <source>
        <dbReference type="ARBA" id="ARBA00022989"/>
    </source>
</evidence>
<dbReference type="AlphaFoldDB" id="A0A401RVI1"/>
<dbReference type="InterPro" id="IPR048648">
    <property type="entry name" value="CRLF2-like_D2"/>
</dbReference>
<evidence type="ECO:0000256" key="4">
    <source>
        <dbReference type="ARBA" id="ARBA00022729"/>
    </source>
</evidence>
<dbReference type="PANTHER" id="PTHR23037">
    <property type="entry name" value="CYTOKINE RECEPTOR"/>
    <property type="match status" value="1"/>
</dbReference>
<comment type="caution">
    <text evidence="13">The sequence shown here is derived from an EMBL/GenBank/DDBJ whole genome shotgun (WGS) entry which is preliminary data.</text>
</comment>
<sequence length="254" mass="30166">MAGNCFLRVSTWLKQIYLSWLILLYSREIHAQSNDVSCIVHNEEFMECRWDHIDEEANSTLFYWYTSRPPMECRNYLQENGYNVGCYFSKDEIIEFENFFIYRNGSSDPGSLIKTFQLQNQVKLYPPANMVLNMTENNELLLSWETPAKLLKCRMYEIRHRNNKNKDWQVQVITAQTKYVLSSVNPKKFYTFQVRSKINQYCANTKLWSEWSPAIQWGKDPVQPGKIHENYYLFAFLLALGLLIIALSLLKFKR</sequence>
<evidence type="ECO:0000259" key="12">
    <source>
        <dbReference type="PROSITE" id="PS50853"/>
    </source>
</evidence>
<keyword evidence="3 10" id="KW-0812">Transmembrane</keyword>
<keyword evidence="14" id="KW-1185">Reference proteome</keyword>
<evidence type="ECO:0000256" key="10">
    <source>
        <dbReference type="SAM" id="Phobius"/>
    </source>
</evidence>
<feature type="chain" id="PRO_5019302012" description="Fibronectin type-III domain-containing protein" evidence="11">
    <location>
        <begin position="32"/>
        <end position="254"/>
    </location>
</feature>
<evidence type="ECO:0000313" key="13">
    <source>
        <dbReference type="EMBL" id="GCC22165.1"/>
    </source>
</evidence>
<dbReference type="GO" id="GO:0004896">
    <property type="term" value="F:cytokine receptor activity"/>
    <property type="evidence" value="ECO:0007669"/>
    <property type="project" value="InterPro"/>
</dbReference>
<dbReference type="Proteomes" id="UP000287033">
    <property type="component" value="Unassembled WGS sequence"/>
</dbReference>
<dbReference type="InterPro" id="IPR048651">
    <property type="entry name" value="CRLF2-like_D1"/>
</dbReference>
<dbReference type="InterPro" id="IPR013783">
    <property type="entry name" value="Ig-like_fold"/>
</dbReference>
<keyword evidence="6 10" id="KW-0472">Membrane</keyword>
<keyword evidence="8" id="KW-0675">Receptor</keyword>
<gene>
    <name evidence="13" type="ORF">chiPu_0000550</name>
</gene>
<evidence type="ECO:0000256" key="7">
    <source>
        <dbReference type="ARBA" id="ARBA00023157"/>
    </source>
</evidence>
<dbReference type="OrthoDB" id="8942047at2759"/>
<keyword evidence="5 10" id="KW-1133">Transmembrane helix</keyword>
<feature type="transmembrane region" description="Helical" evidence="10">
    <location>
        <begin position="231"/>
        <end position="250"/>
    </location>
</feature>
<dbReference type="PROSITE" id="PS01355">
    <property type="entry name" value="HEMATOPO_REC_S_F1"/>
    <property type="match status" value="1"/>
</dbReference>
<dbReference type="InterPro" id="IPR036116">
    <property type="entry name" value="FN3_sf"/>
</dbReference>
<dbReference type="Gene3D" id="2.60.40.10">
    <property type="entry name" value="Immunoglobulins"/>
    <property type="match status" value="2"/>
</dbReference>
<keyword evidence="4 11" id="KW-0732">Signal</keyword>